<reference evidence="1 2" key="1">
    <citation type="submission" date="2021-05" db="EMBL/GenBank/DDBJ databases">
        <title>Naturally bred epsilon2 phages have an improved host range and effectivity in uropathogenic E. coli over their ancestor phages.</title>
        <authorList>
            <person name="Saez D."/>
            <person name="Loose M."/>
            <person name="Mutti M."/>
            <person name="Visram Z."/>
            <person name="Hitzenhammer E."/>
            <person name="Dippel D."/>
            <person name="Tisakova L."/>
            <person name="Schertler S."/>
            <person name="Wittmann J."/>
            <person name="Corsini L."/>
            <person name="Wagenlehner F."/>
        </authorList>
    </citation>
    <scope>NUCLEOTIDE SEQUENCE [LARGE SCALE GENOMIC DNA]</scope>
</reference>
<gene>
    <name evidence="1" type="ORF">CHD5UKE1_0065</name>
</gene>
<evidence type="ECO:0000313" key="1">
    <source>
        <dbReference type="EMBL" id="QZI80561.1"/>
    </source>
</evidence>
<accession>A0ABX9AGH1</accession>
<name>A0ABX9AGH1_9CAUD</name>
<organism evidence="1 2">
    <name type="scientific">Escherichia phage vB_EcoP-CHD5UKE1</name>
    <dbReference type="NCBI Taxonomy" id="2865805"/>
    <lineage>
        <taxon>Viruses</taxon>
        <taxon>Duplodnaviria</taxon>
        <taxon>Heunggongvirae</taxon>
        <taxon>Uroviricota</taxon>
        <taxon>Caudoviricetes</taxon>
        <taxon>Mktvariviridae</taxon>
        <taxon>Gordonclarkvirinae</taxon>
        <taxon>Kuravirus</taxon>
        <taxon>Kuravirus CHD5UKE1</taxon>
        <taxon>Kuravirus SU10</taxon>
    </lineage>
</organism>
<dbReference type="Proteomes" id="UP000828739">
    <property type="component" value="Segment"/>
</dbReference>
<protein>
    <submittedName>
        <fullName evidence="1">Uncharacterized protein</fullName>
    </submittedName>
</protein>
<keyword evidence="2" id="KW-1185">Reference proteome</keyword>
<proteinExistence type="predicted"/>
<dbReference type="EMBL" id="MZ234028">
    <property type="protein sequence ID" value="QZI80561.1"/>
    <property type="molecule type" value="Genomic_DNA"/>
</dbReference>
<evidence type="ECO:0000313" key="2">
    <source>
        <dbReference type="Proteomes" id="UP000828739"/>
    </source>
</evidence>
<sequence length="56" mass="6178">MGSPEENFGELILEEEDDDVFCTKCGMTVDDAYDPSVEICPCCGVCEYCCSHNSED</sequence>